<dbReference type="Gene3D" id="3.30.420.10">
    <property type="entry name" value="Ribonuclease H-like superfamily/Ribonuclease H"/>
    <property type="match status" value="1"/>
</dbReference>
<dbReference type="Ensembl" id="ENSOMYT00000025052.2">
    <property type="protein sequence ID" value="ENSOMYP00000139360.1"/>
    <property type="gene ID" value="ENSOMYG00000010911.2"/>
</dbReference>
<name>A0A8K9XYL6_ONCMY</name>
<dbReference type="GO" id="GO:0005789">
    <property type="term" value="C:endoplasmic reticulum membrane"/>
    <property type="evidence" value="ECO:0007669"/>
    <property type="project" value="UniProtKB-SubCell"/>
</dbReference>
<reference evidence="10" key="1">
    <citation type="submission" date="2020-07" db="EMBL/GenBank/DDBJ databases">
        <title>A long reads based de novo assembly of the rainbow trout Arlee double haploid line genome.</title>
        <authorList>
            <person name="Gao G."/>
            <person name="Palti Y."/>
        </authorList>
    </citation>
    <scope>NUCLEOTIDE SEQUENCE [LARGE SCALE GENOMIC DNA]</scope>
</reference>
<comment type="catalytic activity">
    <reaction evidence="9">
        <text>a 1,2-diacyl-sn-glycero-3-phosphoethanolamine(in) = a 1,2-diacyl-sn-glycero-3-phosphoethanolamine(out)</text>
        <dbReference type="Rhea" id="RHEA:38895"/>
        <dbReference type="ChEBI" id="CHEBI:64612"/>
    </reaction>
</comment>
<accession>A0A8K9XYL6</accession>
<reference evidence="10" key="3">
    <citation type="submission" date="2025-09" db="UniProtKB">
        <authorList>
            <consortium name="Ensembl"/>
        </authorList>
    </citation>
    <scope>IDENTIFICATION</scope>
</reference>
<dbReference type="GO" id="GO:0061709">
    <property type="term" value="P:reticulophagy"/>
    <property type="evidence" value="ECO:0007669"/>
    <property type="project" value="TreeGrafter"/>
</dbReference>
<dbReference type="PANTHER" id="PTHR13190">
    <property type="entry name" value="AUTOPHAGY-RELATED 2, ISOFORM A"/>
    <property type="match status" value="1"/>
</dbReference>
<evidence type="ECO:0000256" key="2">
    <source>
        <dbReference type="ARBA" id="ARBA00004623"/>
    </source>
</evidence>
<organism evidence="10 11">
    <name type="scientific">Oncorhynchus mykiss</name>
    <name type="common">Rainbow trout</name>
    <name type="synonym">Salmo gairdneri</name>
    <dbReference type="NCBI Taxonomy" id="8022"/>
    <lineage>
        <taxon>Eukaryota</taxon>
        <taxon>Metazoa</taxon>
        <taxon>Chordata</taxon>
        <taxon>Craniata</taxon>
        <taxon>Vertebrata</taxon>
        <taxon>Euteleostomi</taxon>
        <taxon>Actinopterygii</taxon>
        <taxon>Neopterygii</taxon>
        <taxon>Teleostei</taxon>
        <taxon>Protacanthopterygii</taxon>
        <taxon>Salmoniformes</taxon>
        <taxon>Salmonidae</taxon>
        <taxon>Salmoninae</taxon>
        <taxon>Oncorhynchus</taxon>
    </lineage>
</organism>
<evidence type="ECO:0000256" key="5">
    <source>
        <dbReference type="ARBA" id="ARBA00022824"/>
    </source>
</evidence>
<comment type="similarity">
    <text evidence="3">Belongs to the ATG2 family.</text>
</comment>
<keyword evidence="4" id="KW-0813">Transport</keyword>
<dbReference type="GO" id="GO:0006869">
    <property type="term" value="P:lipid transport"/>
    <property type="evidence" value="ECO:0007669"/>
    <property type="project" value="UniProtKB-KW"/>
</dbReference>
<dbReference type="GeneTree" id="ENSGT00620000087966"/>
<protein>
    <submittedName>
        <fullName evidence="10">Uncharacterized protein</fullName>
    </submittedName>
</protein>
<evidence type="ECO:0000256" key="7">
    <source>
        <dbReference type="ARBA" id="ARBA00023136"/>
    </source>
</evidence>
<evidence type="ECO:0000256" key="1">
    <source>
        <dbReference type="ARBA" id="ARBA00004406"/>
    </source>
</evidence>
<dbReference type="InterPro" id="IPR036397">
    <property type="entry name" value="RNaseH_sf"/>
</dbReference>
<keyword evidence="7" id="KW-0472">Membrane</keyword>
<dbReference type="GO" id="GO:0043495">
    <property type="term" value="F:protein-membrane adaptor activity"/>
    <property type="evidence" value="ECO:0007669"/>
    <property type="project" value="TreeGrafter"/>
</dbReference>
<keyword evidence="6" id="KW-0445">Lipid transport</keyword>
<dbReference type="GO" id="GO:0032266">
    <property type="term" value="F:phosphatidylinositol-3-phosphate binding"/>
    <property type="evidence" value="ECO:0007669"/>
    <property type="project" value="TreeGrafter"/>
</dbReference>
<dbReference type="GO" id="GO:0061723">
    <property type="term" value="P:glycophagy"/>
    <property type="evidence" value="ECO:0007669"/>
    <property type="project" value="TreeGrafter"/>
</dbReference>
<reference evidence="10" key="2">
    <citation type="submission" date="2025-08" db="UniProtKB">
        <authorList>
            <consortium name="Ensembl"/>
        </authorList>
    </citation>
    <scope>IDENTIFICATION</scope>
</reference>
<evidence type="ECO:0000256" key="6">
    <source>
        <dbReference type="ARBA" id="ARBA00023055"/>
    </source>
</evidence>
<dbReference type="PANTHER" id="PTHR13190:SF20">
    <property type="entry name" value="AUTOPHAGY-RELATED PROTEIN 2 HOMOLOG B"/>
    <property type="match status" value="1"/>
</dbReference>
<keyword evidence="11" id="KW-1185">Reference proteome</keyword>
<evidence type="ECO:0000256" key="8">
    <source>
        <dbReference type="ARBA" id="ARBA00024479"/>
    </source>
</evidence>
<dbReference type="GO" id="GO:0000422">
    <property type="term" value="P:autophagy of mitochondrion"/>
    <property type="evidence" value="ECO:0007669"/>
    <property type="project" value="TreeGrafter"/>
</dbReference>
<sequence length="464" mass="53181">MKGATLQHRVVPPQTGLIIDFLNVSDEPVLGYTPPPASVTTLHLHLWSCSLDYSTDRSLMKTCSRTPSNWTTTLHTAKTTQEWLRDMFLNVLEWPSQSPDLNLIKHLWRDLKIFVQSRQDLEIRDRLAISQMNKFLYLYSRKEMPRTAHSNMLTVRALHMCPETGQAPLECCLRVSLMPLRLNIDQDALFFLKDFFSNLAAEDSEPIISVPAQSRCSINGLTLSSNSNTGEQIMKYLFDFPQFWFTSEVPIRLDYHGKHVSMEQGTFAGTVIGLTQLNCSELKLRRLCYRQGLLGVDKLFSYAINEWLNDIKNNQLPGLLGGVGPVHSLVQLVQGFRDLVWPPIEQYRKDGRIVLRLQRGTASFGTSTAMAALELTNRMVRTIQQQRRPMTSPGSDERETKRIKRFSHYRLSHQPVNLREGNLHDANILHLISPPSVVKPLIMATEFHPDARQEESQKWWQGEE</sequence>
<dbReference type="GO" id="GO:0034045">
    <property type="term" value="C:phagophore assembly site membrane"/>
    <property type="evidence" value="ECO:0007669"/>
    <property type="project" value="UniProtKB-SubCell"/>
</dbReference>
<dbReference type="GO" id="GO:0061908">
    <property type="term" value="C:phagophore"/>
    <property type="evidence" value="ECO:0007669"/>
    <property type="project" value="TreeGrafter"/>
</dbReference>
<comment type="subcellular location">
    <subcellularLocation>
        <location evidence="1">Endoplasmic reticulum membrane</location>
        <topology evidence="1">Peripheral membrane protein</topology>
    </subcellularLocation>
    <subcellularLocation>
        <location evidence="2">Preautophagosomal structure membrane</location>
        <topology evidence="2">Peripheral membrane protein</topology>
    </subcellularLocation>
</comment>
<dbReference type="GO" id="GO:0000045">
    <property type="term" value="P:autophagosome assembly"/>
    <property type="evidence" value="ECO:0007669"/>
    <property type="project" value="TreeGrafter"/>
</dbReference>
<evidence type="ECO:0000313" key="10">
    <source>
        <dbReference type="Ensembl" id="ENSOMYP00000139360.1"/>
    </source>
</evidence>
<evidence type="ECO:0000256" key="4">
    <source>
        <dbReference type="ARBA" id="ARBA00022448"/>
    </source>
</evidence>
<dbReference type="AlphaFoldDB" id="A0A8K9XYL6"/>
<dbReference type="Proteomes" id="UP000694395">
    <property type="component" value="Chromosome 19"/>
</dbReference>
<keyword evidence="5" id="KW-0256">Endoplasmic reticulum</keyword>
<dbReference type="GO" id="GO:0003676">
    <property type="term" value="F:nucleic acid binding"/>
    <property type="evidence" value="ECO:0007669"/>
    <property type="project" value="InterPro"/>
</dbReference>
<evidence type="ECO:0000256" key="3">
    <source>
        <dbReference type="ARBA" id="ARBA00009714"/>
    </source>
</evidence>
<evidence type="ECO:0000256" key="9">
    <source>
        <dbReference type="ARBA" id="ARBA00024615"/>
    </source>
</evidence>
<evidence type="ECO:0000313" key="11">
    <source>
        <dbReference type="Proteomes" id="UP000694395"/>
    </source>
</evidence>
<proteinExistence type="inferred from homology"/>
<dbReference type="InterPro" id="IPR026849">
    <property type="entry name" value="ATG2"/>
</dbReference>
<dbReference type="Pfam" id="PF13329">
    <property type="entry name" value="ATG2_CAD"/>
    <property type="match status" value="1"/>
</dbReference>
<comment type="catalytic activity">
    <reaction evidence="8">
        <text>a 1,2-diacyl-sn-glycero-3-phospho-L-serine(in) = a 1,2-diacyl-sn-glycero-3-phospho-L-serine(out)</text>
        <dbReference type="Rhea" id="RHEA:38663"/>
        <dbReference type="ChEBI" id="CHEBI:57262"/>
    </reaction>
</comment>
<dbReference type="GO" id="GO:0034727">
    <property type="term" value="P:piecemeal microautophagy of the nucleus"/>
    <property type="evidence" value="ECO:0007669"/>
    <property type="project" value="TreeGrafter"/>
</dbReference>